<dbReference type="OrthoDB" id="7612378at2759"/>
<gene>
    <name evidence="1" type="ORF">RF55_13042</name>
</gene>
<evidence type="ECO:0000313" key="2">
    <source>
        <dbReference type="Proteomes" id="UP000036403"/>
    </source>
</evidence>
<evidence type="ECO:0000313" key="1">
    <source>
        <dbReference type="EMBL" id="KMQ87625.1"/>
    </source>
</evidence>
<dbReference type="EMBL" id="LBMM01010182">
    <property type="protein sequence ID" value="KMQ87625.1"/>
    <property type="molecule type" value="Genomic_DNA"/>
</dbReference>
<dbReference type="PaxDb" id="67767-A0A0J7N4P5"/>
<reference evidence="1 2" key="1">
    <citation type="submission" date="2015-04" db="EMBL/GenBank/DDBJ databases">
        <title>Lasius niger genome sequencing.</title>
        <authorList>
            <person name="Konorov E.A."/>
            <person name="Nikitin M.A."/>
            <person name="Kirill M.V."/>
            <person name="Chang P."/>
        </authorList>
    </citation>
    <scope>NUCLEOTIDE SEQUENCE [LARGE SCALE GENOMIC DNA]</scope>
    <source>
        <tissue evidence="1">Whole</tissue>
    </source>
</reference>
<dbReference type="AlphaFoldDB" id="A0A0J7N4P5"/>
<organism evidence="1 2">
    <name type="scientific">Lasius niger</name>
    <name type="common">Black garden ant</name>
    <dbReference type="NCBI Taxonomy" id="67767"/>
    <lineage>
        <taxon>Eukaryota</taxon>
        <taxon>Metazoa</taxon>
        <taxon>Ecdysozoa</taxon>
        <taxon>Arthropoda</taxon>
        <taxon>Hexapoda</taxon>
        <taxon>Insecta</taxon>
        <taxon>Pterygota</taxon>
        <taxon>Neoptera</taxon>
        <taxon>Endopterygota</taxon>
        <taxon>Hymenoptera</taxon>
        <taxon>Apocrita</taxon>
        <taxon>Aculeata</taxon>
        <taxon>Formicoidea</taxon>
        <taxon>Formicidae</taxon>
        <taxon>Formicinae</taxon>
        <taxon>Lasius</taxon>
        <taxon>Lasius</taxon>
    </lineage>
</organism>
<sequence>EDGNVPYSFAQRLITKAVMGSTEDEVFVYVKGREKREWLTDILGDDARN</sequence>
<dbReference type="Proteomes" id="UP000036403">
    <property type="component" value="Unassembled WGS sequence"/>
</dbReference>
<protein>
    <submittedName>
        <fullName evidence="1">Uncharacterized protein</fullName>
    </submittedName>
</protein>
<keyword evidence="2" id="KW-1185">Reference proteome</keyword>
<proteinExistence type="predicted"/>
<comment type="caution">
    <text evidence="1">The sequence shown here is derived from an EMBL/GenBank/DDBJ whole genome shotgun (WGS) entry which is preliminary data.</text>
</comment>
<accession>A0A0J7N4P5</accession>
<name>A0A0J7N4P5_LASNI</name>
<feature type="non-terminal residue" evidence="1">
    <location>
        <position position="1"/>
    </location>
</feature>